<evidence type="ECO:0000313" key="3">
    <source>
        <dbReference type="EMBL" id="MBB6436041.1"/>
    </source>
</evidence>
<keyword evidence="4" id="KW-1185">Reference proteome</keyword>
<dbReference type="InterPro" id="IPR007560">
    <property type="entry name" value="Restrct_endonuc_IV_Mrr"/>
</dbReference>
<keyword evidence="1" id="KW-0812">Transmembrane</keyword>
<keyword evidence="1" id="KW-1133">Transmembrane helix</keyword>
<accession>A0A7X0HEA3</accession>
<evidence type="ECO:0000259" key="2">
    <source>
        <dbReference type="Pfam" id="PF04471"/>
    </source>
</evidence>
<keyword evidence="1" id="KW-0472">Membrane</keyword>
<dbReference type="EMBL" id="JACHEM010000005">
    <property type="protein sequence ID" value="MBB6436041.1"/>
    <property type="molecule type" value="Genomic_DNA"/>
</dbReference>
<dbReference type="Gene3D" id="3.40.1350.10">
    <property type="match status" value="1"/>
</dbReference>
<dbReference type="InterPro" id="IPR011335">
    <property type="entry name" value="Restrct_endonuc-II-like"/>
</dbReference>
<dbReference type="Pfam" id="PF04471">
    <property type="entry name" value="Mrr_cat"/>
    <property type="match status" value="1"/>
</dbReference>
<dbReference type="PANTHER" id="PTHR30015:SF6">
    <property type="entry name" value="SLL1429 PROTEIN"/>
    <property type="match status" value="1"/>
</dbReference>
<proteinExistence type="predicted"/>
<dbReference type="SUPFAM" id="SSF52980">
    <property type="entry name" value="Restriction endonuclease-like"/>
    <property type="match status" value="1"/>
</dbReference>
<evidence type="ECO:0000313" key="4">
    <source>
        <dbReference type="Proteomes" id="UP000540423"/>
    </source>
</evidence>
<evidence type="ECO:0000256" key="1">
    <source>
        <dbReference type="SAM" id="Phobius"/>
    </source>
</evidence>
<dbReference type="GO" id="GO:0015666">
    <property type="term" value="F:restriction endodeoxyribonuclease activity"/>
    <property type="evidence" value="ECO:0007669"/>
    <property type="project" value="TreeGrafter"/>
</dbReference>
<dbReference type="GO" id="GO:0003677">
    <property type="term" value="F:DNA binding"/>
    <property type="evidence" value="ECO:0007669"/>
    <property type="project" value="InterPro"/>
</dbReference>
<reference evidence="3 4" key="1">
    <citation type="submission" date="2020-08" db="EMBL/GenBank/DDBJ databases">
        <title>Genomic Encyclopedia of Type Strains, Phase IV (KMG-IV): sequencing the most valuable type-strain genomes for metagenomic binning, comparative biology and taxonomic classification.</title>
        <authorList>
            <person name="Goeker M."/>
        </authorList>
    </citation>
    <scope>NUCLEOTIDE SEQUENCE [LARGE SCALE GENOMIC DNA]</scope>
    <source>
        <strain evidence="3 4">DSM 40141</strain>
    </source>
</reference>
<organism evidence="3 4">
    <name type="scientific">Streptomyces candidus</name>
    <dbReference type="NCBI Taxonomy" id="67283"/>
    <lineage>
        <taxon>Bacteria</taxon>
        <taxon>Bacillati</taxon>
        <taxon>Actinomycetota</taxon>
        <taxon>Actinomycetes</taxon>
        <taxon>Kitasatosporales</taxon>
        <taxon>Streptomycetaceae</taxon>
        <taxon>Streptomyces</taxon>
    </lineage>
</organism>
<dbReference type="RefSeq" id="WP_185029949.1">
    <property type="nucleotide sequence ID" value="NZ_BNBN01000005.1"/>
</dbReference>
<name>A0A7X0HEA3_9ACTN</name>
<feature type="transmembrane region" description="Helical" evidence="1">
    <location>
        <begin position="43"/>
        <end position="61"/>
    </location>
</feature>
<comment type="caution">
    <text evidence="3">The sequence shown here is derived from an EMBL/GenBank/DDBJ whole genome shotgun (WGS) entry which is preliminary data.</text>
</comment>
<sequence length="230" mass="25175">MAARRKRRRRSKRQRQQVTRWGALAGAVLSVLLVANWNAVWPYLAGAGALALLGGGGWWLWRAHRRERAGDAAWRVAEEHRARELSMAAVDAMSWQEFETYVAQLCVRDGCTEVLVSGRTGDLGADVIGCLPDGRRLVVQCKHYAPGRSVGSGDMQKFVGTARPEHRADVALYVTTGRAFTRDAQGLALRNDIVAIHRDLLGSWVKGATLQSLLPLNGSGGGTGRRPRKP</sequence>
<dbReference type="InterPro" id="IPR011856">
    <property type="entry name" value="tRNA_endonuc-like_dom_sf"/>
</dbReference>
<feature type="transmembrane region" description="Helical" evidence="1">
    <location>
        <begin position="21"/>
        <end position="37"/>
    </location>
</feature>
<dbReference type="GO" id="GO:0009307">
    <property type="term" value="P:DNA restriction-modification system"/>
    <property type="evidence" value="ECO:0007669"/>
    <property type="project" value="InterPro"/>
</dbReference>
<dbReference type="AlphaFoldDB" id="A0A7X0HEA3"/>
<feature type="domain" description="Restriction endonuclease type IV Mrr" evidence="2">
    <location>
        <begin position="91"/>
        <end position="204"/>
    </location>
</feature>
<dbReference type="PANTHER" id="PTHR30015">
    <property type="entry name" value="MRR RESTRICTION SYSTEM PROTEIN"/>
    <property type="match status" value="1"/>
</dbReference>
<protein>
    <submittedName>
        <fullName evidence="3">Restriction system protein</fullName>
    </submittedName>
</protein>
<gene>
    <name evidence="3" type="ORF">HNQ79_002504</name>
</gene>
<dbReference type="InterPro" id="IPR052906">
    <property type="entry name" value="Type_IV_Methyl-Rstrct_Enzyme"/>
</dbReference>
<dbReference type="Proteomes" id="UP000540423">
    <property type="component" value="Unassembled WGS sequence"/>
</dbReference>